<evidence type="ECO:0000256" key="7">
    <source>
        <dbReference type="ARBA" id="ARBA00023136"/>
    </source>
</evidence>
<evidence type="ECO:0000256" key="9">
    <source>
        <dbReference type="ARBA" id="ARBA00037558"/>
    </source>
</evidence>
<proteinExistence type="predicted"/>
<dbReference type="InterPro" id="IPR001446">
    <property type="entry name" value="5_LipOase_AP"/>
</dbReference>
<dbReference type="Pfam" id="PF01124">
    <property type="entry name" value="MAPEG"/>
    <property type="match status" value="1"/>
</dbReference>
<evidence type="ECO:0000256" key="6">
    <source>
        <dbReference type="ARBA" id="ARBA00022989"/>
    </source>
</evidence>
<protein>
    <recommendedName>
        <fullName evidence="11">Arachidonate 5-lipoxygenase-activating protein</fullName>
    </recommendedName>
</protein>
<reference evidence="13 14" key="1">
    <citation type="submission" date="2019-04" db="EMBL/GenBank/DDBJ databases">
        <authorList>
            <consortium name="Wellcome Sanger Institute Data Sharing"/>
        </authorList>
    </citation>
    <scope>NUCLEOTIDE SEQUENCE [LARGE SCALE GENOMIC DNA]</scope>
</reference>
<dbReference type="GeneID" id="108936034"/>
<keyword evidence="7 12" id="KW-0472">Membrane</keyword>
<dbReference type="Gene3D" id="1.20.120.550">
    <property type="entry name" value="Membrane associated eicosanoid/glutathione metabolism-like domain"/>
    <property type="match status" value="1"/>
</dbReference>
<dbReference type="GO" id="GO:0004364">
    <property type="term" value="F:glutathione transferase activity"/>
    <property type="evidence" value="ECO:0007669"/>
    <property type="project" value="TreeGrafter"/>
</dbReference>
<keyword evidence="14" id="KW-1185">Reference proteome</keyword>
<keyword evidence="3 12" id="KW-0812">Transmembrane</keyword>
<dbReference type="Ensembl" id="ENSSFOT00015007224.2">
    <property type="protein sequence ID" value="ENSSFOP00015007115.1"/>
    <property type="gene ID" value="ENSSFOG00015004708.2"/>
</dbReference>
<dbReference type="FunFam" id="1.20.120.550:FF:000003">
    <property type="entry name" value="Leukotriene C4 synthase"/>
    <property type="match status" value="1"/>
</dbReference>
<accession>A0A8C9R8X1</accession>
<dbReference type="GO" id="GO:0001525">
    <property type="term" value="P:angiogenesis"/>
    <property type="evidence" value="ECO:0007669"/>
    <property type="project" value="Ensembl"/>
</dbReference>
<keyword evidence="8" id="KW-0539">Nucleus</keyword>
<comment type="subunit">
    <text evidence="10">Homotrimer. Interacts with LTC4S and ALOX5.</text>
</comment>
<dbReference type="PANTHER" id="PTHR10250">
    <property type="entry name" value="MICROSOMAL GLUTATHIONE S-TRANSFERASE"/>
    <property type="match status" value="1"/>
</dbReference>
<evidence type="ECO:0000313" key="13">
    <source>
        <dbReference type="Ensembl" id="ENSSFOP00015007115.1"/>
    </source>
</evidence>
<dbReference type="InterPro" id="IPR050997">
    <property type="entry name" value="MAPEG"/>
</dbReference>
<feature type="transmembrane region" description="Helical" evidence="12">
    <location>
        <begin position="128"/>
        <end position="152"/>
    </location>
</feature>
<dbReference type="GeneTree" id="ENSGT00940000158706"/>
<evidence type="ECO:0000256" key="5">
    <source>
        <dbReference type="ARBA" id="ARBA00022824"/>
    </source>
</evidence>
<evidence type="ECO:0000256" key="10">
    <source>
        <dbReference type="ARBA" id="ARBA00038708"/>
    </source>
</evidence>
<feature type="transmembrane region" description="Helical" evidence="12">
    <location>
        <begin position="173"/>
        <end position="194"/>
    </location>
</feature>
<dbReference type="CTD" id="241"/>
<dbReference type="GO" id="GO:0008047">
    <property type="term" value="F:enzyme activator activity"/>
    <property type="evidence" value="ECO:0007669"/>
    <property type="project" value="InterPro"/>
</dbReference>
<keyword evidence="4" id="KW-0434">Leukotriene biosynthesis</keyword>
<evidence type="ECO:0000256" key="11">
    <source>
        <dbReference type="ARBA" id="ARBA00040386"/>
    </source>
</evidence>
<evidence type="ECO:0000256" key="2">
    <source>
        <dbReference type="ARBA" id="ARBA00004477"/>
    </source>
</evidence>
<dbReference type="Proteomes" id="UP000694397">
    <property type="component" value="Chromosome 4"/>
</dbReference>
<gene>
    <name evidence="13" type="primary">ALOX5AP</name>
    <name evidence="13" type="synonym">alox5ap</name>
</gene>
<dbReference type="GO" id="GO:0004464">
    <property type="term" value="F:leukotriene-C4 synthase activity"/>
    <property type="evidence" value="ECO:0007669"/>
    <property type="project" value="TreeGrafter"/>
</dbReference>
<evidence type="ECO:0000313" key="14">
    <source>
        <dbReference type="Proteomes" id="UP000694397"/>
    </source>
</evidence>
<dbReference type="GO" id="GO:0031965">
    <property type="term" value="C:nuclear membrane"/>
    <property type="evidence" value="ECO:0007669"/>
    <property type="project" value="UniProtKB-SubCell"/>
</dbReference>
<comment type="subcellular location">
    <subcellularLocation>
        <location evidence="2">Endoplasmic reticulum membrane</location>
        <topology evidence="2">Multi-pass membrane protein</topology>
    </subcellularLocation>
    <subcellularLocation>
        <location evidence="1">Nucleus membrane</location>
        <topology evidence="1">Multi-pass membrane protein</topology>
    </subcellularLocation>
</comment>
<comment type="function">
    <text evidence="9">Required for leukotriene biosynthesis by ALOX5 (5-lipoxygenase). Anchors ALOX5 to the membrane. Binds arachidonic acid, and could play an essential role in the transfer of arachidonic acid to ALOX5. Binds to MK-886, a compound that blocks the biosynthesis of leukotrienes.</text>
</comment>
<dbReference type="AlphaFoldDB" id="A0A8C9R8X1"/>
<dbReference type="OrthoDB" id="8659873at2759"/>
<sequence>MYRVSRRKQEAPGGVASDTQRAVFCSLHARHVHGPQRTQASLRALADRADRGIPANCSRPPPPGTMEGSVMENIFLLVLVTLLSALQNAFFAHKVEKECKTSNVKSSSFERVYCANRNCMDTYPTFMAIMWCAGICLSQAPAAFAGLMYLLVRQKYFVGYMGQVSQSTPGYLFGKRVIAFLFLMSVVGVINFLLAEYLAIDYKEYIQTITKAASALLLIP</sequence>
<name>A0A8C9R8X1_SCLFO</name>
<evidence type="ECO:0000256" key="3">
    <source>
        <dbReference type="ARBA" id="ARBA00022692"/>
    </source>
</evidence>
<dbReference type="PRINTS" id="PR00488">
    <property type="entry name" value="5LPOXGNASEAP"/>
</dbReference>
<dbReference type="PANTHER" id="PTHR10250:SF2">
    <property type="entry name" value="ARACHIDONATE 5-LIPOXYGENASE-ACTIVATING PROTEIN"/>
    <property type="match status" value="1"/>
</dbReference>
<dbReference type="SUPFAM" id="SSF161084">
    <property type="entry name" value="MAPEG domain-like"/>
    <property type="match status" value="1"/>
</dbReference>
<dbReference type="RefSeq" id="XP_018610603.1">
    <property type="nucleotide sequence ID" value="XM_018755087.2"/>
</dbReference>
<evidence type="ECO:0000256" key="12">
    <source>
        <dbReference type="SAM" id="Phobius"/>
    </source>
</evidence>
<dbReference type="InterPro" id="IPR001129">
    <property type="entry name" value="Membr-assoc_MAPEG"/>
</dbReference>
<keyword evidence="6 12" id="KW-1133">Transmembrane helix</keyword>
<keyword evidence="5" id="KW-0256">Endoplasmic reticulum</keyword>
<dbReference type="KEGG" id="sfm:108936034"/>
<reference evidence="13" key="3">
    <citation type="submission" date="2025-09" db="UniProtKB">
        <authorList>
            <consortium name="Ensembl"/>
        </authorList>
    </citation>
    <scope>IDENTIFICATION</scope>
</reference>
<organism evidence="13 14">
    <name type="scientific">Scleropages formosus</name>
    <name type="common">Asian bonytongue</name>
    <name type="synonym">Osteoglossum formosum</name>
    <dbReference type="NCBI Taxonomy" id="113540"/>
    <lineage>
        <taxon>Eukaryota</taxon>
        <taxon>Metazoa</taxon>
        <taxon>Chordata</taxon>
        <taxon>Craniata</taxon>
        <taxon>Vertebrata</taxon>
        <taxon>Euteleostomi</taxon>
        <taxon>Actinopterygii</taxon>
        <taxon>Neopterygii</taxon>
        <taxon>Teleostei</taxon>
        <taxon>Osteoglossocephala</taxon>
        <taxon>Osteoglossomorpha</taxon>
        <taxon>Osteoglossiformes</taxon>
        <taxon>Osteoglossidae</taxon>
        <taxon>Scleropages</taxon>
    </lineage>
</organism>
<dbReference type="GO" id="GO:0019370">
    <property type="term" value="P:leukotriene biosynthetic process"/>
    <property type="evidence" value="ECO:0007669"/>
    <property type="project" value="UniProtKB-KW"/>
</dbReference>
<dbReference type="InterPro" id="IPR023352">
    <property type="entry name" value="MAPEG-like_dom_sf"/>
</dbReference>
<dbReference type="GO" id="GO:0005789">
    <property type="term" value="C:endoplasmic reticulum membrane"/>
    <property type="evidence" value="ECO:0007669"/>
    <property type="project" value="UniProtKB-SubCell"/>
</dbReference>
<reference evidence="13" key="2">
    <citation type="submission" date="2025-08" db="UniProtKB">
        <authorList>
            <consortium name="Ensembl"/>
        </authorList>
    </citation>
    <scope>IDENTIFICATION</scope>
</reference>
<evidence type="ECO:0000256" key="8">
    <source>
        <dbReference type="ARBA" id="ARBA00023242"/>
    </source>
</evidence>
<evidence type="ECO:0000256" key="1">
    <source>
        <dbReference type="ARBA" id="ARBA00004232"/>
    </source>
</evidence>
<evidence type="ECO:0000256" key="4">
    <source>
        <dbReference type="ARBA" id="ARBA00022751"/>
    </source>
</evidence>
<dbReference type="GO" id="GO:0004602">
    <property type="term" value="F:glutathione peroxidase activity"/>
    <property type="evidence" value="ECO:0007669"/>
    <property type="project" value="TreeGrafter"/>
</dbReference>